<protein>
    <submittedName>
        <fullName evidence="2">Uncharacterized protein</fullName>
    </submittedName>
</protein>
<reference evidence="2" key="1">
    <citation type="submission" date="2022-11" db="UniProtKB">
        <authorList>
            <consortium name="WormBaseParasite"/>
        </authorList>
    </citation>
    <scope>IDENTIFICATION</scope>
</reference>
<name>A0A915ES82_9BILA</name>
<dbReference type="WBParaSite" id="jg894">
    <property type="protein sequence ID" value="jg894"/>
    <property type="gene ID" value="jg894"/>
</dbReference>
<evidence type="ECO:0000313" key="2">
    <source>
        <dbReference type="WBParaSite" id="jg894"/>
    </source>
</evidence>
<keyword evidence="1" id="KW-1185">Reference proteome</keyword>
<evidence type="ECO:0000313" key="1">
    <source>
        <dbReference type="Proteomes" id="UP000887574"/>
    </source>
</evidence>
<sequence>MSTIRKRNIILTPFNDPRGIQNVVIWKVHPTTTVTFYEESSRDAILLAAKNTRYKIEGVKIFPDHSLAERNKRQLQIQQNEILLLESLLKKRKIDLSAVRNEDDQQYKTFVAYYRITLF</sequence>
<organism evidence="1 2">
    <name type="scientific">Ditylenchus dipsaci</name>
    <dbReference type="NCBI Taxonomy" id="166011"/>
    <lineage>
        <taxon>Eukaryota</taxon>
        <taxon>Metazoa</taxon>
        <taxon>Ecdysozoa</taxon>
        <taxon>Nematoda</taxon>
        <taxon>Chromadorea</taxon>
        <taxon>Rhabditida</taxon>
        <taxon>Tylenchina</taxon>
        <taxon>Tylenchomorpha</taxon>
        <taxon>Sphaerularioidea</taxon>
        <taxon>Anguinidae</taxon>
        <taxon>Anguininae</taxon>
        <taxon>Ditylenchus</taxon>
    </lineage>
</organism>
<dbReference type="Proteomes" id="UP000887574">
    <property type="component" value="Unplaced"/>
</dbReference>
<proteinExistence type="predicted"/>
<dbReference type="AlphaFoldDB" id="A0A915ES82"/>
<accession>A0A915ES82</accession>